<dbReference type="EMBL" id="RHJS01000002">
    <property type="protein sequence ID" value="RRK32919.1"/>
    <property type="molecule type" value="Genomic_DNA"/>
</dbReference>
<comment type="caution">
    <text evidence="1">The sequence shown here is derived from an EMBL/GenBank/DDBJ whole genome shotgun (WGS) entry which is preliminary data.</text>
</comment>
<reference evidence="1" key="1">
    <citation type="submission" date="2018-10" db="EMBL/GenBank/DDBJ databases">
        <title>Schaedlerella arabinophila gen. nov. sp. nov., isolated from the mouse intestinal tract and comparative analysis with the genome of the closely related altered Schaedler flora strain ASF502.</title>
        <authorList>
            <person name="Miyake S."/>
            <person name="Soh M."/>
            <person name="Seedorf H."/>
        </authorList>
    </citation>
    <scope>NUCLEOTIDE SEQUENCE [LARGE SCALE GENOMIC DNA]</scope>
    <source>
        <strain evidence="1">DSM 106076</strain>
    </source>
</reference>
<keyword evidence="2" id="KW-1185">Reference proteome</keyword>
<dbReference type="AlphaFoldDB" id="A0A3R8M001"/>
<organism evidence="1 2">
    <name type="scientific">Schaedlerella arabinosiphila</name>
    <dbReference type="NCBI Taxonomy" id="2044587"/>
    <lineage>
        <taxon>Bacteria</taxon>
        <taxon>Bacillati</taxon>
        <taxon>Bacillota</taxon>
        <taxon>Clostridia</taxon>
        <taxon>Lachnospirales</taxon>
        <taxon>Lachnospiraceae</taxon>
        <taxon>Schaedlerella</taxon>
    </lineage>
</organism>
<gene>
    <name evidence="1" type="ORF">EBB54_17285</name>
</gene>
<sequence>MALGRLSDQIQQKFSLSRRLIFTHLSPSFDINLSKPFENRAFSAAFPGVEKPGGSGKNFDFFPLF</sequence>
<name>A0A3R8M001_9FIRM</name>
<dbReference type="Proteomes" id="UP000274920">
    <property type="component" value="Unassembled WGS sequence"/>
</dbReference>
<accession>A0A3R8M001</accession>
<protein>
    <submittedName>
        <fullName evidence="1">Uncharacterized protein</fullName>
    </submittedName>
</protein>
<evidence type="ECO:0000313" key="2">
    <source>
        <dbReference type="Proteomes" id="UP000274920"/>
    </source>
</evidence>
<proteinExistence type="predicted"/>
<evidence type="ECO:0000313" key="1">
    <source>
        <dbReference type="EMBL" id="RRK32919.1"/>
    </source>
</evidence>